<dbReference type="OrthoDB" id="252678at2"/>
<dbReference type="GO" id="GO:0003700">
    <property type="term" value="F:DNA-binding transcription factor activity"/>
    <property type="evidence" value="ECO:0007669"/>
    <property type="project" value="TreeGrafter"/>
</dbReference>
<evidence type="ECO:0000259" key="4">
    <source>
        <dbReference type="PROSITE" id="PS50932"/>
    </source>
</evidence>
<dbReference type="InterPro" id="IPR046335">
    <property type="entry name" value="LacI/GalR-like_sensor"/>
</dbReference>
<dbReference type="AlphaFoldDB" id="A0A1H0U6P1"/>
<evidence type="ECO:0000256" key="1">
    <source>
        <dbReference type="ARBA" id="ARBA00023015"/>
    </source>
</evidence>
<dbReference type="STRING" id="1052260.SAMN05660199_04393"/>
<evidence type="ECO:0000313" key="6">
    <source>
        <dbReference type="Proteomes" id="UP000199088"/>
    </source>
</evidence>
<dbReference type="RefSeq" id="WP_091250060.1">
    <property type="nucleotide sequence ID" value="NZ_FNIR01000018.1"/>
</dbReference>
<dbReference type="InterPro" id="IPR010982">
    <property type="entry name" value="Lambda_DNA-bd_dom_sf"/>
</dbReference>
<evidence type="ECO:0000256" key="2">
    <source>
        <dbReference type="ARBA" id="ARBA00023125"/>
    </source>
</evidence>
<organism evidence="5 6">
    <name type="scientific">Klenkia soli</name>
    <dbReference type="NCBI Taxonomy" id="1052260"/>
    <lineage>
        <taxon>Bacteria</taxon>
        <taxon>Bacillati</taxon>
        <taxon>Actinomycetota</taxon>
        <taxon>Actinomycetes</taxon>
        <taxon>Geodermatophilales</taxon>
        <taxon>Geodermatophilaceae</taxon>
        <taxon>Klenkia</taxon>
    </lineage>
</organism>
<accession>A0A1H0U6P1</accession>
<keyword evidence="2" id="KW-0238">DNA-binding</keyword>
<dbReference type="InterPro" id="IPR028082">
    <property type="entry name" value="Peripla_BP_I"/>
</dbReference>
<gene>
    <name evidence="5" type="ORF">SAMN05660199_04393</name>
</gene>
<evidence type="ECO:0000256" key="3">
    <source>
        <dbReference type="ARBA" id="ARBA00023163"/>
    </source>
</evidence>
<name>A0A1H0U6P1_9ACTN</name>
<keyword evidence="3" id="KW-0804">Transcription</keyword>
<evidence type="ECO:0000313" key="5">
    <source>
        <dbReference type="EMBL" id="SDP61655.1"/>
    </source>
</evidence>
<dbReference type="GO" id="GO:0000976">
    <property type="term" value="F:transcription cis-regulatory region binding"/>
    <property type="evidence" value="ECO:0007669"/>
    <property type="project" value="TreeGrafter"/>
</dbReference>
<dbReference type="SUPFAM" id="SSF47413">
    <property type="entry name" value="lambda repressor-like DNA-binding domains"/>
    <property type="match status" value="1"/>
</dbReference>
<proteinExistence type="predicted"/>
<sequence length="327" mass="33844">MDIGEIARRAGVARSTVSYALSGKRPISAATRARIEAVMAEADFVPNAAARTLARGRSQMIGLAVPPVDGHLTAGQLTLVGAVAEVAADADHDVVLAPAGVRHASFERLVQTRRVDGVLVVEAQVDDPRVERLQRSGMPFVVLGRTGVTEGYDWVDVDFAAMVRRCVQHLVGLGRRELVLVNRSPALVDAGYGPAVRSARAFVDECARHGVPGAVLPCADDPAAGAALAAELADRHPGCDGLVTVNDEALPGLLAALPARGRDVPGRVSVCGVVPGPRVTGCDVPLRQLAEVGVAALLARLDGGTAPVAALLELPLVERGTTAPARP</sequence>
<keyword evidence="6" id="KW-1185">Reference proteome</keyword>
<reference evidence="6" key="1">
    <citation type="submission" date="2016-10" db="EMBL/GenBank/DDBJ databases">
        <authorList>
            <person name="Varghese N."/>
            <person name="Submissions S."/>
        </authorList>
    </citation>
    <scope>NUCLEOTIDE SEQUENCE [LARGE SCALE GENOMIC DNA]</scope>
    <source>
        <strain evidence="6">DSM 45843</strain>
    </source>
</reference>
<dbReference type="Proteomes" id="UP000199088">
    <property type="component" value="Unassembled WGS sequence"/>
</dbReference>
<dbReference type="SUPFAM" id="SSF53822">
    <property type="entry name" value="Periplasmic binding protein-like I"/>
    <property type="match status" value="1"/>
</dbReference>
<feature type="domain" description="HTH lacI-type" evidence="4">
    <location>
        <begin position="1"/>
        <end position="55"/>
    </location>
</feature>
<dbReference type="Gene3D" id="3.40.50.2300">
    <property type="match status" value="2"/>
</dbReference>
<dbReference type="PANTHER" id="PTHR30146">
    <property type="entry name" value="LACI-RELATED TRANSCRIPTIONAL REPRESSOR"/>
    <property type="match status" value="1"/>
</dbReference>
<dbReference type="Pfam" id="PF13377">
    <property type="entry name" value="Peripla_BP_3"/>
    <property type="match status" value="1"/>
</dbReference>
<dbReference type="Gene3D" id="1.10.260.40">
    <property type="entry name" value="lambda repressor-like DNA-binding domains"/>
    <property type="match status" value="1"/>
</dbReference>
<dbReference type="EMBL" id="FNIR01000018">
    <property type="protein sequence ID" value="SDP61655.1"/>
    <property type="molecule type" value="Genomic_DNA"/>
</dbReference>
<dbReference type="SMART" id="SM00354">
    <property type="entry name" value="HTH_LACI"/>
    <property type="match status" value="1"/>
</dbReference>
<dbReference type="CDD" id="cd01392">
    <property type="entry name" value="HTH_LacI"/>
    <property type="match status" value="1"/>
</dbReference>
<dbReference type="PROSITE" id="PS50932">
    <property type="entry name" value="HTH_LACI_2"/>
    <property type="match status" value="1"/>
</dbReference>
<dbReference type="InterPro" id="IPR000843">
    <property type="entry name" value="HTH_LacI"/>
</dbReference>
<dbReference type="Pfam" id="PF00356">
    <property type="entry name" value="LacI"/>
    <property type="match status" value="1"/>
</dbReference>
<dbReference type="PANTHER" id="PTHR30146:SF153">
    <property type="entry name" value="LACTOSE OPERON REPRESSOR"/>
    <property type="match status" value="1"/>
</dbReference>
<keyword evidence="1" id="KW-0805">Transcription regulation</keyword>
<protein>
    <submittedName>
        <fullName evidence="5">Transcriptional regulator, LacI family</fullName>
    </submittedName>
</protein>